<name>A0AAD7V1U8_9FUNG</name>
<feature type="region of interest" description="Disordered" evidence="1">
    <location>
        <begin position="1"/>
        <end position="57"/>
    </location>
</feature>
<feature type="region of interest" description="Disordered" evidence="1">
    <location>
        <begin position="581"/>
        <end position="622"/>
    </location>
</feature>
<dbReference type="AlphaFoldDB" id="A0AAD7V1U8"/>
<dbReference type="RefSeq" id="XP_058341039.1">
    <property type="nucleotide sequence ID" value="XM_058488146.1"/>
</dbReference>
<evidence type="ECO:0000313" key="3">
    <source>
        <dbReference type="Proteomes" id="UP001234581"/>
    </source>
</evidence>
<feature type="compositionally biased region" description="Low complexity" evidence="1">
    <location>
        <begin position="485"/>
        <end position="502"/>
    </location>
</feature>
<dbReference type="Proteomes" id="UP001234581">
    <property type="component" value="Unassembled WGS sequence"/>
</dbReference>
<dbReference type="Pfam" id="PF01803">
    <property type="entry name" value="LIM_bind"/>
    <property type="match status" value="1"/>
</dbReference>
<evidence type="ECO:0000313" key="2">
    <source>
        <dbReference type="EMBL" id="KAJ8656126.1"/>
    </source>
</evidence>
<comment type="caution">
    <text evidence="2">The sequence shown here is derived from an EMBL/GenBank/DDBJ whole genome shotgun (WGS) entry which is preliminary data.</text>
</comment>
<feature type="region of interest" description="Disordered" evidence="1">
    <location>
        <begin position="516"/>
        <end position="538"/>
    </location>
</feature>
<gene>
    <name evidence="2" type="ORF">O0I10_008139</name>
</gene>
<feature type="region of interest" description="Disordered" evidence="1">
    <location>
        <begin position="433"/>
        <end position="502"/>
    </location>
</feature>
<feature type="compositionally biased region" description="Low complexity" evidence="1">
    <location>
        <begin position="600"/>
        <end position="616"/>
    </location>
</feature>
<sequence>MSTGALPTPQQQLPAQLAQHHQTPPPLPQTPHVQQAQPVSTQQQQPQQPQVPMQQLQGHAQYQVQQFFHQRQRMMMYHQQQQAAAAAAARSGAGGVPPPPPQQVPGAHQLQVAQQPQPPHPATQQQQQQQHPSTGVGMAAVQQEMSPQPAALPNGQPNTKPGVLPPQPSSSLSMQHQHHHQQQQQKPAFVMEPQRLQSSGQAVLRLLEFADMISPGEQATTPGFWYQFVDDFFATPSKLKMDLWSTQKNTHETYELDRPTIARFFLQQYTCQVSSIQMTLERLNESFKADESVSVDCPRASLIHRYQQGDMVISTGSLNTRFRRMHNGVFKIEWMEFKCSQHEEYMERTRMAEILANTPKSNKAKAAAAKNMQLESPVNEWGVPGKMYDWLKMAEMMGRMDEVIFHAMVTNIGPRESLNALAYEANMKNPEMAGANKSNGATAGSGVGSGGKVKVPKRESKQDRPKLTRQKSTRTKKTAAEKKAAAAAAAAAANPNPNSTNETAFATTAAAAAKSPVVKTQHTAGSATNTPMQSHNQLPLSYNQSLPLQQGNIPTSQQQQQHQMMLRQQQLFHQQQQAMLQQQQQQHMATANVSMPPQPALMQQQQQPTAYPQVSQVHQPGT</sequence>
<feature type="compositionally biased region" description="Low complexity" evidence="1">
    <location>
        <begin position="122"/>
        <end position="132"/>
    </location>
</feature>
<feature type="region of interest" description="Disordered" evidence="1">
    <location>
        <begin position="86"/>
        <end position="188"/>
    </location>
</feature>
<dbReference type="GeneID" id="83215546"/>
<protein>
    <recommendedName>
        <fullName evidence="4">LIM-domain binding protein-domain-containing protein</fullName>
    </recommendedName>
</protein>
<feature type="compositionally biased region" description="Low complexity" evidence="1">
    <location>
        <begin position="1"/>
        <end position="22"/>
    </location>
</feature>
<feature type="compositionally biased region" description="Basic and acidic residues" evidence="1">
    <location>
        <begin position="456"/>
        <end position="466"/>
    </location>
</feature>
<accession>A0AAD7V1U8</accession>
<feature type="compositionally biased region" description="Polar residues" evidence="1">
    <location>
        <begin position="518"/>
        <end position="538"/>
    </location>
</feature>
<feature type="compositionally biased region" description="Low complexity" evidence="1">
    <location>
        <begin position="30"/>
        <end position="57"/>
    </location>
</feature>
<organism evidence="2 3">
    <name type="scientific">Lichtheimia ornata</name>
    <dbReference type="NCBI Taxonomy" id="688661"/>
    <lineage>
        <taxon>Eukaryota</taxon>
        <taxon>Fungi</taxon>
        <taxon>Fungi incertae sedis</taxon>
        <taxon>Mucoromycota</taxon>
        <taxon>Mucoromycotina</taxon>
        <taxon>Mucoromycetes</taxon>
        <taxon>Mucorales</taxon>
        <taxon>Lichtheimiaceae</taxon>
        <taxon>Lichtheimia</taxon>
    </lineage>
</organism>
<dbReference type="InterPro" id="IPR029005">
    <property type="entry name" value="LIM-bd/SEUSS"/>
</dbReference>
<keyword evidence="3" id="KW-1185">Reference proteome</keyword>
<evidence type="ECO:0000256" key="1">
    <source>
        <dbReference type="SAM" id="MobiDB-lite"/>
    </source>
</evidence>
<dbReference type="EMBL" id="JARTCD010000042">
    <property type="protein sequence ID" value="KAJ8656126.1"/>
    <property type="molecule type" value="Genomic_DNA"/>
</dbReference>
<proteinExistence type="predicted"/>
<evidence type="ECO:0008006" key="4">
    <source>
        <dbReference type="Google" id="ProtNLM"/>
    </source>
</evidence>
<feature type="compositionally biased region" description="Low complexity" evidence="1">
    <location>
        <begin position="104"/>
        <end position="115"/>
    </location>
</feature>
<reference evidence="2 3" key="1">
    <citation type="submission" date="2023-03" db="EMBL/GenBank/DDBJ databases">
        <title>Genome sequence of Lichtheimia ornata CBS 291.66.</title>
        <authorList>
            <person name="Mohabir J.T."/>
            <person name="Shea T.P."/>
            <person name="Kurbessoian T."/>
            <person name="Berby B."/>
            <person name="Fontaine J."/>
            <person name="Livny J."/>
            <person name="Gnirke A."/>
            <person name="Stajich J.E."/>
            <person name="Cuomo C.A."/>
        </authorList>
    </citation>
    <scope>NUCLEOTIDE SEQUENCE [LARGE SCALE GENOMIC DNA]</scope>
    <source>
        <strain evidence="2">CBS 291.66</strain>
    </source>
</reference>
<feature type="compositionally biased region" description="Basic residues" evidence="1">
    <location>
        <begin position="467"/>
        <end position="477"/>
    </location>
</feature>